<dbReference type="AlphaFoldDB" id="A0A2H9T9H9"/>
<evidence type="ECO:0000313" key="2">
    <source>
        <dbReference type="EMBL" id="PJE79911.1"/>
    </source>
</evidence>
<proteinExistence type="predicted"/>
<protein>
    <submittedName>
        <fullName evidence="2">Uncharacterized protein</fullName>
    </submittedName>
</protein>
<keyword evidence="1" id="KW-0472">Membrane</keyword>
<keyword evidence="1" id="KW-1133">Transmembrane helix</keyword>
<organism evidence="2">
    <name type="scientific">invertebrate metagenome</name>
    <dbReference type="NCBI Taxonomy" id="1711999"/>
    <lineage>
        <taxon>unclassified sequences</taxon>
        <taxon>metagenomes</taxon>
        <taxon>organismal metagenomes</taxon>
    </lineage>
</organism>
<feature type="transmembrane region" description="Helical" evidence="1">
    <location>
        <begin position="30"/>
        <end position="50"/>
    </location>
</feature>
<evidence type="ECO:0000256" key="1">
    <source>
        <dbReference type="SAM" id="Phobius"/>
    </source>
</evidence>
<keyword evidence="1" id="KW-0812">Transmembrane</keyword>
<reference evidence="2" key="1">
    <citation type="journal article" date="2017" name="Appl. Environ. Microbiol.">
        <title>Molecular characterization of an Endozoicomonas-like organism causing infection in king scallop Pecten maximus L.</title>
        <authorList>
            <person name="Cano I."/>
            <person name="van Aerle R."/>
            <person name="Ross S."/>
            <person name="Verner-Jeffreys D.W."/>
            <person name="Paley R.K."/>
            <person name="Rimmer G."/>
            <person name="Ryder D."/>
            <person name="Hooper P."/>
            <person name="Stone D."/>
            <person name="Feist S.W."/>
        </authorList>
    </citation>
    <scope>NUCLEOTIDE SEQUENCE</scope>
</reference>
<dbReference type="EMBL" id="NSIT01000042">
    <property type="protein sequence ID" value="PJE79911.1"/>
    <property type="molecule type" value="Genomic_DNA"/>
</dbReference>
<comment type="caution">
    <text evidence="2">The sequence shown here is derived from an EMBL/GenBank/DDBJ whole genome shotgun (WGS) entry which is preliminary data.</text>
</comment>
<sequence length="64" mass="7012">MSLLILLAALFLSVVVGVYASRGGRSGLLWFIVSVLISPILSFFILLILGKKNGHLRICKMSHK</sequence>
<name>A0A2H9T9H9_9ZZZZ</name>
<accession>A0A2H9T9H9</accession>
<gene>
    <name evidence="2" type="ORF">CI610_01135</name>
</gene>